<protein>
    <submittedName>
        <fullName evidence="1">Uncharacterized protein</fullName>
    </submittedName>
</protein>
<dbReference type="Proteomes" id="UP000179807">
    <property type="component" value="Unassembled WGS sequence"/>
</dbReference>
<name>A0A1J4KSD5_9EUKA</name>
<comment type="caution">
    <text evidence="1">The sequence shown here is derived from an EMBL/GenBank/DDBJ whole genome shotgun (WGS) entry which is preliminary data.</text>
</comment>
<gene>
    <name evidence="1" type="ORF">TRFO_17874</name>
</gene>
<dbReference type="VEuPathDB" id="TrichDB:TRFO_17874"/>
<evidence type="ECO:0000313" key="2">
    <source>
        <dbReference type="Proteomes" id="UP000179807"/>
    </source>
</evidence>
<proteinExistence type="predicted"/>
<dbReference type="Gene3D" id="1.25.10.10">
    <property type="entry name" value="Leucine-rich Repeat Variant"/>
    <property type="match status" value="1"/>
</dbReference>
<evidence type="ECO:0000313" key="1">
    <source>
        <dbReference type="EMBL" id="OHT12381.1"/>
    </source>
</evidence>
<dbReference type="InterPro" id="IPR016024">
    <property type="entry name" value="ARM-type_fold"/>
</dbReference>
<keyword evidence="2" id="KW-1185">Reference proteome</keyword>
<sequence>MENYKASSSNDQKNIMQTSQLISYHFDESKSDETLKSLNLILDTFSHFNELPFNEETSFYIRISTLIEEANEKIFLFLFNNNFFDLLRHFLMENSKPIVFQHCIDIVNKIFENSSAESFLNPFFEPTFVQFVFYSATYINISSEKPPIPIINYNQVTIYVNLLKLLMNILKKKSDIISTFRPIHFFERICRFYLRDNNYRASVSALDILVFSLSQENIVYESVDLNPIDALVNDYLFKVNEQMKVISQESDGLYRASTIRFDDFSNICQLIVLLAKRNQENFFTTINTDILFPVFIYTNQLCAQACLNLFEYILSLPNVPKGFIESIDIDYIHNMINSFGALASEDDRFIIALCHFLDAFLQLSFDDTEKIIYLLNWILNDGSFRMQQEAMKSLCRIYLLPNFAHYLDRYMMDSFLPKLISLFNSADDVLLGLILRSFIKIFEGSQASRSRELVDIIIENDITDFVIEDIKLEEIQTLSQLFFLLFRSFISSEND</sequence>
<dbReference type="EMBL" id="MLAK01000565">
    <property type="protein sequence ID" value="OHT12381.1"/>
    <property type="molecule type" value="Genomic_DNA"/>
</dbReference>
<reference evidence="1" key="1">
    <citation type="submission" date="2016-10" db="EMBL/GenBank/DDBJ databases">
        <authorList>
            <person name="Benchimol M."/>
            <person name="Almeida L.G."/>
            <person name="Vasconcelos A.T."/>
            <person name="Perreira-Neves A."/>
            <person name="Rosa I.A."/>
            <person name="Tasca T."/>
            <person name="Bogo M.R."/>
            <person name="de Souza W."/>
        </authorList>
    </citation>
    <scope>NUCLEOTIDE SEQUENCE [LARGE SCALE GENOMIC DNA]</scope>
    <source>
        <strain evidence="1">K</strain>
    </source>
</reference>
<accession>A0A1J4KSD5</accession>
<dbReference type="GeneID" id="94834545"/>
<dbReference type="InterPro" id="IPR011989">
    <property type="entry name" value="ARM-like"/>
</dbReference>
<organism evidence="1 2">
    <name type="scientific">Tritrichomonas foetus</name>
    <dbReference type="NCBI Taxonomy" id="1144522"/>
    <lineage>
        <taxon>Eukaryota</taxon>
        <taxon>Metamonada</taxon>
        <taxon>Parabasalia</taxon>
        <taxon>Tritrichomonadida</taxon>
        <taxon>Tritrichomonadidae</taxon>
        <taxon>Tritrichomonas</taxon>
    </lineage>
</organism>
<dbReference type="SUPFAM" id="SSF48371">
    <property type="entry name" value="ARM repeat"/>
    <property type="match status" value="1"/>
</dbReference>
<dbReference type="RefSeq" id="XP_068365517.1">
    <property type="nucleotide sequence ID" value="XM_068499841.1"/>
</dbReference>
<dbReference type="AlphaFoldDB" id="A0A1J4KSD5"/>